<accession>A0A553QS06</accession>
<evidence type="ECO:0000256" key="10">
    <source>
        <dbReference type="SAM" id="Phobius"/>
    </source>
</evidence>
<evidence type="ECO:0000313" key="14">
    <source>
        <dbReference type="Proteomes" id="UP000316079"/>
    </source>
</evidence>
<protein>
    <recommendedName>
        <fullName evidence="12">Fibronectin type-III domain-containing protein</fullName>
    </recommendedName>
</protein>
<evidence type="ECO:0000256" key="3">
    <source>
        <dbReference type="ARBA" id="ARBA00022729"/>
    </source>
</evidence>
<evidence type="ECO:0000256" key="2">
    <source>
        <dbReference type="ARBA" id="ARBA00022692"/>
    </source>
</evidence>
<keyword evidence="7" id="KW-0675">Receptor</keyword>
<dbReference type="Pfam" id="PF09067">
    <property type="entry name" value="EpoR_lig-bind"/>
    <property type="match status" value="1"/>
</dbReference>
<gene>
    <name evidence="13" type="ORF">DNTS_024831</name>
</gene>
<feature type="region of interest" description="Disordered" evidence="9">
    <location>
        <begin position="319"/>
        <end position="406"/>
    </location>
</feature>
<feature type="chain" id="PRO_5036467063" description="Fibronectin type-III domain-containing protein" evidence="11">
    <location>
        <begin position="26"/>
        <end position="586"/>
    </location>
</feature>
<evidence type="ECO:0000256" key="1">
    <source>
        <dbReference type="ARBA" id="ARBA00004479"/>
    </source>
</evidence>
<dbReference type="SUPFAM" id="SSF49265">
    <property type="entry name" value="Fibronectin type III"/>
    <property type="match status" value="2"/>
</dbReference>
<dbReference type="InterPro" id="IPR015152">
    <property type="entry name" value="Growth/epo_recpt_lig-bind"/>
</dbReference>
<keyword evidence="6" id="KW-1015">Disulfide bond</keyword>
<feature type="signal peptide" evidence="11">
    <location>
        <begin position="1"/>
        <end position="25"/>
    </location>
</feature>
<comment type="caution">
    <text evidence="13">The sequence shown here is derived from an EMBL/GenBank/DDBJ whole genome shotgun (WGS) entry which is preliminary data.</text>
</comment>
<evidence type="ECO:0000259" key="12">
    <source>
        <dbReference type="PROSITE" id="PS50853"/>
    </source>
</evidence>
<dbReference type="InterPro" id="IPR003961">
    <property type="entry name" value="FN3_dom"/>
</dbReference>
<feature type="domain" description="Fibronectin type-III" evidence="12">
    <location>
        <begin position="146"/>
        <end position="251"/>
    </location>
</feature>
<dbReference type="Proteomes" id="UP000316079">
    <property type="component" value="Unassembled WGS sequence"/>
</dbReference>
<comment type="subcellular location">
    <subcellularLocation>
        <location evidence="1">Membrane</location>
        <topology evidence="1">Single-pass type I membrane protein</topology>
    </subcellularLocation>
</comment>
<evidence type="ECO:0000313" key="13">
    <source>
        <dbReference type="EMBL" id="TRY92745.1"/>
    </source>
</evidence>
<feature type="compositionally biased region" description="Polar residues" evidence="9">
    <location>
        <begin position="376"/>
        <end position="402"/>
    </location>
</feature>
<dbReference type="InterPro" id="IPR013783">
    <property type="entry name" value="Ig-like_fold"/>
</dbReference>
<sequence>MSSMMLKDVMLWVLLLQLLCSSVSAALQPSTRAAIAAAVTFTQKEDGKRPFFHRCRSPNMEIFTCWWKPLENQENISYTVSYAIGDSPPLPCPDYVSGGPHSCFFDAKHTQIWKVTCMNVTAHTPVGPITSKTYCLDVVEVVEPDPPFNLSVQVMNETACESGCSVLLSWMIPIAMEVREGWITLLYELRYRKLDQSWDWKVKERLREPHLELQNLRSGSYEFMVRCRSANNNLWSGWSQSETFTVKTSPTSDRFLAFILVFGVAIIAFIIIGCGLIPQGKRIKAFFLPPIPKPRIRGLEPTLLKKGKLEEIDRHFSSFHGYKPPPQSSQETCYQMSVDSSSSHEEAPFAPGDSGPSPYIGYSSSTPFTSSAPTSYQSSGSAPCTSTEIGPTSYSTTGNSPSPYLDGAPPAVSATPQLLSFPGMDYSVLLPSPNVNPMMDHPSTQEFYMCHDRSATTAATNLFEEQSLPVIQQCRGREEQPVDGAAKAQPLHSHKRSCCAAAPADCRLNMAHAALGRDTQSRTQSVEMYLRHTIPHEAPLCSEEVKYSRSSAVLFCTWIQTHKGKHHLVDSERSTDGNCTSVGPEV</sequence>
<dbReference type="CDD" id="cd00063">
    <property type="entry name" value="FN3"/>
    <property type="match status" value="1"/>
</dbReference>
<feature type="transmembrane region" description="Helical" evidence="10">
    <location>
        <begin position="255"/>
        <end position="277"/>
    </location>
</feature>
<dbReference type="PANTHER" id="PTHR23037:SF35">
    <property type="entry name" value="FIBRONECTIN TYPE-III DOMAIN-CONTAINING PROTEIN"/>
    <property type="match status" value="1"/>
</dbReference>
<reference evidence="13 14" key="1">
    <citation type="journal article" date="2019" name="Sci. Data">
        <title>Hybrid genome assembly and annotation of Danionella translucida.</title>
        <authorList>
            <person name="Kadobianskyi M."/>
            <person name="Schulze L."/>
            <person name="Schuelke M."/>
            <person name="Judkewitz B."/>
        </authorList>
    </citation>
    <scope>NUCLEOTIDE SEQUENCE [LARGE SCALE GENOMIC DNA]</scope>
    <source>
        <strain evidence="13 14">Bolton</strain>
    </source>
</reference>
<keyword evidence="5 10" id="KW-0472">Membrane</keyword>
<dbReference type="PROSITE" id="PS50853">
    <property type="entry name" value="FN3"/>
    <property type="match status" value="1"/>
</dbReference>
<dbReference type="OrthoDB" id="8545036at2759"/>
<evidence type="ECO:0000256" key="4">
    <source>
        <dbReference type="ARBA" id="ARBA00022989"/>
    </source>
</evidence>
<keyword evidence="14" id="KW-1185">Reference proteome</keyword>
<dbReference type="GO" id="GO:0009897">
    <property type="term" value="C:external side of plasma membrane"/>
    <property type="evidence" value="ECO:0007669"/>
    <property type="project" value="TreeGrafter"/>
</dbReference>
<keyword evidence="4 10" id="KW-1133">Transmembrane helix</keyword>
<feature type="compositionally biased region" description="Polar residues" evidence="9">
    <location>
        <begin position="328"/>
        <end position="341"/>
    </location>
</feature>
<organism evidence="13 14">
    <name type="scientific">Danionella cerebrum</name>
    <dbReference type="NCBI Taxonomy" id="2873325"/>
    <lineage>
        <taxon>Eukaryota</taxon>
        <taxon>Metazoa</taxon>
        <taxon>Chordata</taxon>
        <taxon>Craniata</taxon>
        <taxon>Vertebrata</taxon>
        <taxon>Euteleostomi</taxon>
        <taxon>Actinopterygii</taxon>
        <taxon>Neopterygii</taxon>
        <taxon>Teleostei</taxon>
        <taxon>Ostariophysi</taxon>
        <taxon>Cypriniformes</taxon>
        <taxon>Danionidae</taxon>
        <taxon>Danioninae</taxon>
        <taxon>Danionella</taxon>
    </lineage>
</organism>
<dbReference type="PANTHER" id="PTHR23037">
    <property type="entry name" value="CYTOKINE RECEPTOR"/>
    <property type="match status" value="1"/>
</dbReference>
<dbReference type="AlphaFoldDB" id="A0A553QS06"/>
<evidence type="ECO:0000256" key="11">
    <source>
        <dbReference type="SAM" id="SignalP"/>
    </source>
</evidence>
<keyword evidence="3 11" id="KW-0732">Signal</keyword>
<dbReference type="Gene3D" id="2.60.40.10">
    <property type="entry name" value="Immunoglobulins"/>
    <property type="match status" value="2"/>
</dbReference>
<keyword evidence="2 10" id="KW-0812">Transmembrane</keyword>
<dbReference type="EMBL" id="SRMA01025597">
    <property type="protein sequence ID" value="TRY92745.1"/>
    <property type="molecule type" value="Genomic_DNA"/>
</dbReference>
<evidence type="ECO:0000256" key="5">
    <source>
        <dbReference type="ARBA" id="ARBA00023136"/>
    </source>
</evidence>
<evidence type="ECO:0000256" key="7">
    <source>
        <dbReference type="ARBA" id="ARBA00023170"/>
    </source>
</evidence>
<evidence type="ECO:0000256" key="8">
    <source>
        <dbReference type="ARBA" id="ARBA00023180"/>
    </source>
</evidence>
<feature type="compositionally biased region" description="Low complexity" evidence="9">
    <location>
        <begin position="351"/>
        <end position="375"/>
    </location>
</feature>
<dbReference type="STRING" id="623744.A0A553QS06"/>
<evidence type="ECO:0000256" key="9">
    <source>
        <dbReference type="SAM" id="MobiDB-lite"/>
    </source>
</evidence>
<evidence type="ECO:0000256" key="6">
    <source>
        <dbReference type="ARBA" id="ARBA00023157"/>
    </source>
</evidence>
<dbReference type="InterPro" id="IPR036116">
    <property type="entry name" value="FN3_sf"/>
</dbReference>
<dbReference type="GO" id="GO:0004896">
    <property type="term" value="F:cytokine receptor activity"/>
    <property type="evidence" value="ECO:0007669"/>
    <property type="project" value="TreeGrafter"/>
</dbReference>
<keyword evidence="8" id="KW-0325">Glycoprotein</keyword>
<proteinExistence type="predicted"/>
<name>A0A553QS06_9TELE</name>